<evidence type="ECO:0000256" key="14">
    <source>
        <dbReference type="RuleBase" id="RU367023"/>
    </source>
</evidence>
<proteinExistence type="inferred from homology"/>
<evidence type="ECO:0000256" key="9">
    <source>
        <dbReference type="ARBA" id="ARBA00022824"/>
    </source>
</evidence>
<evidence type="ECO:0000256" key="13">
    <source>
        <dbReference type="ARBA" id="ARBA00023315"/>
    </source>
</evidence>
<keyword evidence="10" id="KW-1133">Transmembrane helix</keyword>
<keyword evidence="11" id="KW-0443">Lipid metabolism</keyword>
<evidence type="ECO:0000256" key="10">
    <source>
        <dbReference type="ARBA" id="ARBA00022989"/>
    </source>
</evidence>
<evidence type="ECO:0000256" key="11">
    <source>
        <dbReference type="ARBA" id="ARBA00023098"/>
    </source>
</evidence>
<comment type="subcellular location">
    <subcellularLocation>
        <location evidence="1 14">Endoplasmic reticulum membrane</location>
        <topology evidence="1 14">Multi-pass membrane protein</topology>
    </subcellularLocation>
</comment>
<dbReference type="Proteomes" id="UP000697107">
    <property type="component" value="Unassembled WGS sequence"/>
</dbReference>
<keyword evidence="5" id="KW-0444">Lipid biosynthesis</keyword>
<dbReference type="PANTHER" id="PTHR12317">
    <property type="entry name" value="DIACYLGLYCEROL O-ACYLTRANSFERASE"/>
    <property type="match status" value="1"/>
</dbReference>
<dbReference type="GO" id="GO:0004144">
    <property type="term" value="F:diacylglycerol O-acyltransferase activity"/>
    <property type="evidence" value="ECO:0007669"/>
    <property type="project" value="TreeGrafter"/>
</dbReference>
<evidence type="ECO:0000256" key="3">
    <source>
        <dbReference type="ARBA" id="ARBA00005189"/>
    </source>
</evidence>
<evidence type="ECO:0000256" key="2">
    <source>
        <dbReference type="ARBA" id="ARBA00004771"/>
    </source>
</evidence>
<protein>
    <recommendedName>
        <fullName evidence="14">Acyltransferase</fullName>
        <ecNumber evidence="14">2.3.1.-</ecNumber>
    </recommendedName>
</protein>
<evidence type="ECO:0000256" key="12">
    <source>
        <dbReference type="ARBA" id="ARBA00023136"/>
    </source>
</evidence>
<dbReference type="InterPro" id="IPR007130">
    <property type="entry name" value="DAGAT"/>
</dbReference>
<comment type="pathway">
    <text evidence="2">Glycerolipid metabolism; triacylglycerol biosynthesis.</text>
</comment>
<evidence type="ECO:0000256" key="1">
    <source>
        <dbReference type="ARBA" id="ARBA00004477"/>
    </source>
</evidence>
<evidence type="ECO:0000313" key="16">
    <source>
        <dbReference type="Proteomes" id="UP000697107"/>
    </source>
</evidence>
<dbReference type="AlphaFoldDB" id="A0A8T1EXZ2"/>
<keyword evidence="6 14" id="KW-0808">Transferase</keyword>
<dbReference type="EC" id="2.3.1.-" evidence="14"/>
<name>A0A8T1EXZ2_9STRA</name>
<dbReference type="Pfam" id="PF03982">
    <property type="entry name" value="DAGAT"/>
    <property type="match status" value="1"/>
</dbReference>
<evidence type="ECO:0000256" key="8">
    <source>
        <dbReference type="ARBA" id="ARBA00022798"/>
    </source>
</evidence>
<evidence type="ECO:0000256" key="7">
    <source>
        <dbReference type="ARBA" id="ARBA00022692"/>
    </source>
</evidence>
<dbReference type="VEuPathDB" id="FungiDB:PC110_g20570"/>
<comment type="similarity">
    <text evidence="4 14">Belongs to the diacylglycerol acyltransferase family.</text>
</comment>
<evidence type="ECO:0000256" key="4">
    <source>
        <dbReference type="ARBA" id="ARBA00005420"/>
    </source>
</evidence>
<keyword evidence="12" id="KW-0472">Membrane</keyword>
<keyword evidence="9 14" id="KW-0256">Endoplasmic reticulum</keyword>
<dbReference type="EMBL" id="RCML01001289">
    <property type="protein sequence ID" value="KAG2963783.1"/>
    <property type="molecule type" value="Genomic_DNA"/>
</dbReference>
<keyword evidence="13" id="KW-0012">Acyltransferase</keyword>
<sequence length="410" mass="46397">MSGSLKVVAATLNSDLRQIGNLCHRKREETISVHKDFNSRRYDSLLSDTEMTAQEFKTVEQDNGATATPATQKEDTPFVYETPGFFSEDSRVPQWAQSLATDLFSFVTIHYNVWGVPFLVLFYYLYSIGYGYVPVALVALYLPSFLSGAQKTAKGNPWPAFRSSRIWGLSAKFLGIKVVREQALDSSKKYIFGFHPHGIIVLSRVSTYAGNWEKVFPDIPTRALGASTMFYVPLGRELCLWLGGVDASRSTADKVLNDGTSIVVYPGGVPEIFKTDPNSKVNELVLKKRLGFVKLAMRHGAELVPSFVFGEKWLYNMWNPPQGVIDFFRKTLKIPMIIFWGKFMWMPKQPPKGKRFGVVYGKPIPTKLTANPSEEEIRAVHTQYVAEIERLFSQYKKEFGYDDDETLVIN</sequence>
<gene>
    <name evidence="15" type="ORF">PC118_g20700</name>
</gene>
<dbReference type="CDD" id="cd07987">
    <property type="entry name" value="LPLAT_MGAT-like"/>
    <property type="match status" value="1"/>
</dbReference>
<evidence type="ECO:0000256" key="6">
    <source>
        <dbReference type="ARBA" id="ARBA00022679"/>
    </source>
</evidence>
<organism evidence="15 16">
    <name type="scientific">Phytophthora cactorum</name>
    <dbReference type="NCBI Taxonomy" id="29920"/>
    <lineage>
        <taxon>Eukaryota</taxon>
        <taxon>Sar</taxon>
        <taxon>Stramenopiles</taxon>
        <taxon>Oomycota</taxon>
        <taxon>Peronosporomycetes</taxon>
        <taxon>Peronosporales</taxon>
        <taxon>Peronosporaceae</taxon>
        <taxon>Phytophthora</taxon>
    </lineage>
</organism>
<dbReference type="PANTHER" id="PTHR12317:SF0">
    <property type="entry name" value="ACYLTRANSFERASE"/>
    <property type="match status" value="1"/>
</dbReference>
<dbReference type="GO" id="GO:0005789">
    <property type="term" value="C:endoplasmic reticulum membrane"/>
    <property type="evidence" value="ECO:0007669"/>
    <property type="project" value="UniProtKB-SubCell"/>
</dbReference>
<accession>A0A8T1EXZ2</accession>
<evidence type="ECO:0000313" key="15">
    <source>
        <dbReference type="EMBL" id="KAG2963783.1"/>
    </source>
</evidence>
<evidence type="ECO:0000256" key="5">
    <source>
        <dbReference type="ARBA" id="ARBA00022516"/>
    </source>
</evidence>
<reference evidence="15" key="1">
    <citation type="submission" date="2018-10" db="EMBL/GenBank/DDBJ databases">
        <title>Effector identification in a new, highly contiguous assembly of the strawberry crown rot pathogen Phytophthora cactorum.</title>
        <authorList>
            <person name="Armitage A.D."/>
            <person name="Nellist C.F."/>
            <person name="Bates H."/>
            <person name="Vickerstaff R.J."/>
            <person name="Harrison R.J."/>
        </authorList>
    </citation>
    <scope>NUCLEOTIDE SEQUENCE</scope>
    <source>
        <strain evidence="15">P415</strain>
    </source>
</reference>
<dbReference type="GO" id="GO:0006071">
    <property type="term" value="P:glycerol metabolic process"/>
    <property type="evidence" value="ECO:0007669"/>
    <property type="project" value="UniProtKB-KW"/>
</dbReference>
<comment type="pathway">
    <text evidence="3">Lipid metabolism.</text>
</comment>
<dbReference type="GO" id="GO:0019432">
    <property type="term" value="P:triglyceride biosynthetic process"/>
    <property type="evidence" value="ECO:0007669"/>
    <property type="project" value="TreeGrafter"/>
</dbReference>
<comment type="caution">
    <text evidence="15">The sequence shown here is derived from an EMBL/GenBank/DDBJ whole genome shotgun (WGS) entry which is preliminary data.</text>
</comment>
<keyword evidence="7" id="KW-0812">Transmembrane</keyword>
<keyword evidence="8" id="KW-0319">Glycerol metabolism</keyword>